<comment type="subcellular location">
    <subcellularLocation>
        <location evidence="1">Membrane</location>
        <topology evidence="1">Multi-pass membrane protein</topology>
    </subcellularLocation>
</comment>
<feature type="transmembrane region" description="Helical" evidence="6">
    <location>
        <begin position="425"/>
        <end position="445"/>
    </location>
</feature>
<keyword evidence="3 6" id="KW-0812">Transmembrane</keyword>
<proteinExistence type="inferred from homology"/>
<evidence type="ECO:0000256" key="5">
    <source>
        <dbReference type="ARBA" id="ARBA00023136"/>
    </source>
</evidence>
<feature type="transmembrane region" description="Helical" evidence="6">
    <location>
        <begin position="127"/>
        <end position="150"/>
    </location>
</feature>
<dbReference type="SUPFAM" id="SSF103473">
    <property type="entry name" value="MFS general substrate transporter"/>
    <property type="match status" value="1"/>
</dbReference>
<dbReference type="InterPro" id="IPR000109">
    <property type="entry name" value="POT_fam"/>
</dbReference>
<evidence type="ECO:0000256" key="3">
    <source>
        <dbReference type="ARBA" id="ARBA00022692"/>
    </source>
</evidence>
<dbReference type="InterPro" id="IPR036259">
    <property type="entry name" value="MFS_trans_sf"/>
</dbReference>
<dbReference type="OrthoDB" id="8904098at2759"/>
<evidence type="ECO:0000256" key="6">
    <source>
        <dbReference type="SAM" id="Phobius"/>
    </source>
</evidence>
<dbReference type="GO" id="GO:0016020">
    <property type="term" value="C:membrane"/>
    <property type="evidence" value="ECO:0007669"/>
    <property type="project" value="UniProtKB-SubCell"/>
</dbReference>
<feature type="transmembrane region" description="Helical" evidence="6">
    <location>
        <begin position="213"/>
        <end position="232"/>
    </location>
</feature>
<keyword evidence="5 6" id="KW-0472">Membrane</keyword>
<dbReference type="Gene3D" id="1.20.1250.20">
    <property type="entry name" value="MFS general substrate transporter like domains"/>
    <property type="match status" value="1"/>
</dbReference>
<dbReference type="AlphaFoldDB" id="A0A0U1LR98"/>
<feature type="transmembrane region" description="Helical" evidence="6">
    <location>
        <begin position="457"/>
        <end position="477"/>
    </location>
</feature>
<evidence type="ECO:0000313" key="7">
    <source>
        <dbReference type="EMBL" id="CRG85933.1"/>
    </source>
</evidence>
<dbReference type="Proteomes" id="UP000054383">
    <property type="component" value="Unassembled WGS sequence"/>
</dbReference>
<keyword evidence="4 6" id="KW-1133">Transmembrane helix</keyword>
<keyword evidence="8" id="KW-1185">Reference proteome</keyword>
<protein>
    <submittedName>
        <fullName evidence="7">Putative peptide transporter ptr2</fullName>
    </submittedName>
</protein>
<gene>
    <name evidence="7" type="ORF">PISL3812_02936</name>
</gene>
<comment type="similarity">
    <text evidence="2">Belongs to the major facilitator superfamily. Proton-dependent oligopeptide transporter (POT/PTR) (TC 2.A.17) family.</text>
</comment>
<feature type="transmembrane region" description="Helical" evidence="6">
    <location>
        <begin position="88"/>
        <end position="106"/>
    </location>
</feature>
<evidence type="ECO:0000256" key="4">
    <source>
        <dbReference type="ARBA" id="ARBA00022989"/>
    </source>
</evidence>
<accession>A0A0U1LR98</accession>
<name>A0A0U1LR98_TALIS</name>
<dbReference type="PANTHER" id="PTHR11654">
    <property type="entry name" value="OLIGOPEPTIDE TRANSPORTER-RELATED"/>
    <property type="match status" value="1"/>
</dbReference>
<reference evidence="7 8" key="1">
    <citation type="submission" date="2015-04" db="EMBL/GenBank/DDBJ databases">
        <authorList>
            <person name="Syromyatnikov M.Y."/>
            <person name="Popov V.N."/>
        </authorList>
    </citation>
    <scope>NUCLEOTIDE SEQUENCE [LARGE SCALE GENOMIC DNA]</scope>
    <source>
        <strain evidence="7">WF-38-12</strain>
    </source>
</reference>
<feature type="transmembrane region" description="Helical" evidence="6">
    <location>
        <begin position="483"/>
        <end position="504"/>
    </location>
</feature>
<sequence>MTATDNSTQKSGTTALGETITSTKLDPDLPHVLEKVPGTVWVVAFIAAAERFTYWGITTPWQNYMQNPPGHKGVPGALGLGEAKASTIYNVFMFFSYLTPIPFAVISDVYLGRYRTLRLSSSTEYRITFGGLIAAMVLIGLAVGGVRATVTPFMMDQYPLTEVKLTTLPNGKQVVYDRGLTTQYIYNAQYWLVNIASLSAIPTTFMEKEVSFWAAYLLPSCFLAAGLSFLILGQKKFRKLPPTGNILPKAGSVLSCSIRGRFQLDAAMPSYQRQHFARDVSWDETFVEEIRHGLVACRVILGFILFFTCLSQASNNLISQAGQMKTYGIPNDTITAMNPIFCVLMGPVIQKGLYPLLNKKNVMFQSITRMATGFIMMSASMAFAAGVQKIIYNTGPCYDRPLACPAAEGGRTPNQVNVFLQTPTYIILAVAEIFSFVTLSEFTYTKAPTDMKAVVQALGQLGAAAGSAIGIAITPLAQDPNLIWMYTGLAVAMFLVAVVFWILFKKYDAVDSVDK</sequence>
<feature type="transmembrane region" description="Helical" evidence="6">
    <location>
        <begin position="295"/>
        <end position="313"/>
    </location>
</feature>
<dbReference type="EMBL" id="CVMT01000002">
    <property type="protein sequence ID" value="CRG85933.1"/>
    <property type="molecule type" value="Genomic_DNA"/>
</dbReference>
<dbReference type="Pfam" id="PF00854">
    <property type="entry name" value="PTR2"/>
    <property type="match status" value="1"/>
</dbReference>
<organism evidence="7 8">
    <name type="scientific">Talaromyces islandicus</name>
    <name type="common">Penicillium islandicum</name>
    <dbReference type="NCBI Taxonomy" id="28573"/>
    <lineage>
        <taxon>Eukaryota</taxon>
        <taxon>Fungi</taxon>
        <taxon>Dikarya</taxon>
        <taxon>Ascomycota</taxon>
        <taxon>Pezizomycotina</taxon>
        <taxon>Eurotiomycetes</taxon>
        <taxon>Eurotiomycetidae</taxon>
        <taxon>Eurotiales</taxon>
        <taxon>Trichocomaceae</taxon>
        <taxon>Talaromyces</taxon>
        <taxon>Talaromyces sect. Islandici</taxon>
    </lineage>
</organism>
<evidence type="ECO:0000256" key="1">
    <source>
        <dbReference type="ARBA" id="ARBA00004141"/>
    </source>
</evidence>
<feature type="transmembrane region" description="Helical" evidence="6">
    <location>
        <begin position="333"/>
        <end position="349"/>
    </location>
</feature>
<dbReference type="OMA" id="ITRMATG"/>
<evidence type="ECO:0000313" key="8">
    <source>
        <dbReference type="Proteomes" id="UP000054383"/>
    </source>
</evidence>
<dbReference type="GO" id="GO:0022857">
    <property type="term" value="F:transmembrane transporter activity"/>
    <property type="evidence" value="ECO:0007669"/>
    <property type="project" value="InterPro"/>
</dbReference>
<feature type="transmembrane region" description="Helical" evidence="6">
    <location>
        <begin position="370"/>
        <end position="392"/>
    </location>
</feature>
<evidence type="ECO:0000256" key="2">
    <source>
        <dbReference type="ARBA" id="ARBA00005982"/>
    </source>
</evidence>